<dbReference type="RefSeq" id="WP_030911016.1">
    <property type="nucleotide sequence ID" value="NZ_JAGIQL010000112.1"/>
</dbReference>
<protein>
    <submittedName>
        <fullName evidence="2">Uncharacterized protein</fullName>
    </submittedName>
</protein>
<dbReference type="Proteomes" id="UP000670475">
    <property type="component" value="Unassembled WGS sequence"/>
</dbReference>
<keyword evidence="1" id="KW-1133">Transmembrane helix</keyword>
<gene>
    <name evidence="2" type="ORF">JFN87_23205</name>
</gene>
<evidence type="ECO:0000313" key="3">
    <source>
        <dbReference type="Proteomes" id="UP000670475"/>
    </source>
</evidence>
<dbReference type="EMBL" id="JAGIQL010000112">
    <property type="protein sequence ID" value="MBP0460376.1"/>
    <property type="molecule type" value="Genomic_DNA"/>
</dbReference>
<organism evidence="2 3">
    <name type="scientific">Streptomyces montanisoli</name>
    <dbReference type="NCBI Taxonomy" id="2798581"/>
    <lineage>
        <taxon>Bacteria</taxon>
        <taxon>Bacillati</taxon>
        <taxon>Actinomycetota</taxon>
        <taxon>Actinomycetes</taxon>
        <taxon>Kitasatosporales</taxon>
        <taxon>Streptomycetaceae</taxon>
        <taxon>Streptomyces</taxon>
    </lineage>
</organism>
<accession>A0A940MHJ0</accession>
<proteinExistence type="predicted"/>
<comment type="caution">
    <text evidence="2">The sequence shown here is derived from an EMBL/GenBank/DDBJ whole genome shotgun (WGS) entry which is preliminary data.</text>
</comment>
<reference evidence="2" key="1">
    <citation type="submission" date="2021-03" db="EMBL/GenBank/DDBJ databases">
        <title>Whole genome sequence of Streptomyces bomunensis MMS17-BM035.</title>
        <authorList>
            <person name="Lee J.H."/>
        </authorList>
    </citation>
    <scope>NUCLEOTIDE SEQUENCE</scope>
    <source>
        <strain evidence="2">MMS17-BM035</strain>
    </source>
</reference>
<feature type="transmembrane region" description="Helical" evidence="1">
    <location>
        <begin position="36"/>
        <end position="58"/>
    </location>
</feature>
<evidence type="ECO:0000256" key="1">
    <source>
        <dbReference type="SAM" id="Phobius"/>
    </source>
</evidence>
<keyword evidence="1" id="KW-0472">Membrane</keyword>
<name>A0A940MHJ0_9ACTN</name>
<dbReference type="AlphaFoldDB" id="A0A940MHJ0"/>
<keyword evidence="3" id="KW-1185">Reference proteome</keyword>
<keyword evidence="1" id="KW-0812">Transmembrane</keyword>
<sequence length="79" mass="8857">MFRRREDVPFTFLAETDRFRSNVEPPPKRRPARGEIAGRLLIGLVIAAAFTGSLLFGVPALQSNPTLHHVQQSEAARHH</sequence>
<evidence type="ECO:0000313" key="2">
    <source>
        <dbReference type="EMBL" id="MBP0460376.1"/>
    </source>
</evidence>